<protein>
    <submittedName>
        <fullName evidence="7">SCO family protein</fullName>
    </submittedName>
</protein>
<evidence type="ECO:0000259" key="6">
    <source>
        <dbReference type="PROSITE" id="PS51352"/>
    </source>
</evidence>
<evidence type="ECO:0000256" key="2">
    <source>
        <dbReference type="ARBA" id="ARBA00023008"/>
    </source>
</evidence>
<keyword evidence="2 3" id="KW-0186">Copper</keyword>
<dbReference type="OrthoDB" id="9811998at2"/>
<dbReference type="InterPro" id="IPR013766">
    <property type="entry name" value="Thioredoxin_domain"/>
</dbReference>
<dbReference type="SUPFAM" id="SSF52833">
    <property type="entry name" value="Thioredoxin-like"/>
    <property type="match status" value="1"/>
</dbReference>
<feature type="binding site" evidence="3">
    <location>
        <position position="71"/>
    </location>
    <ligand>
        <name>Cu cation</name>
        <dbReference type="ChEBI" id="CHEBI:23378"/>
    </ligand>
</feature>
<reference evidence="7 8" key="1">
    <citation type="submission" date="2019-07" db="EMBL/GenBank/DDBJ databases">
        <authorList>
            <person name="Kim J."/>
        </authorList>
    </citation>
    <scope>NUCLEOTIDE SEQUENCE [LARGE SCALE GENOMIC DNA]</scope>
    <source>
        <strain evidence="7 8">JC52</strain>
    </source>
</reference>
<name>A0A559K8U4_9BACL</name>
<dbReference type="Proteomes" id="UP000317036">
    <property type="component" value="Unassembled WGS sequence"/>
</dbReference>
<dbReference type="CDD" id="cd02968">
    <property type="entry name" value="SCO"/>
    <property type="match status" value="1"/>
</dbReference>
<evidence type="ECO:0000256" key="3">
    <source>
        <dbReference type="PIRSR" id="PIRSR603782-1"/>
    </source>
</evidence>
<accession>A0A559K8U4</accession>
<comment type="caution">
    <text evidence="7">The sequence shown here is derived from an EMBL/GenBank/DDBJ whole genome shotgun (WGS) entry which is preliminary data.</text>
</comment>
<evidence type="ECO:0000313" key="8">
    <source>
        <dbReference type="Proteomes" id="UP000317036"/>
    </source>
</evidence>
<keyword evidence="5" id="KW-1133">Transmembrane helix</keyword>
<gene>
    <name evidence="7" type="ORF">FPZ49_18225</name>
</gene>
<keyword evidence="3" id="KW-0479">Metal-binding</keyword>
<keyword evidence="4" id="KW-1015">Disulfide bond</keyword>
<feature type="domain" description="Thioredoxin" evidence="6">
    <location>
        <begin position="33"/>
        <end position="200"/>
    </location>
</feature>
<dbReference type="PANTHER" id="PTHR12151">
    <property type="entry name" value="ELECTRON TRANSPORT PROTIN SCO1/SENC FAMILY MEMBER"/>
    <property type="match status" value="1"/>
</dbReference>
<dbReference type="GO" id="GO:0046872">
    <property type="term" value="F:metal ion binding"/>
    <property type="evidence" value="ECO:0007669"/>
    <property type="project" value="UniProtKB-KW"/>
</dbReference>
<dbReference type="RefSeq" id="WP_144849554.1">
    <property type="nucleotide sequence ID" value="NZ_VNJI01000022.1"/>
</dbReference>
<dbReference type="Pfam" id="PF02630">
    <property type="entry name" value="SCO1-SenC"/>
    <property type="match status" value="1"/>
</dbReference>
<keyword evidence="8" id="KW-1185">Reference proteome</keyword>
<dbReference type="EMBL" id="VNJI01000022">
    <property type="protein sequence ID" value="TVY08555.1"/>
    <property type="molecule type" value="Genomic_DNA"/>
</dbReference>
<keyword evidence="5" id="KW-0812">Transmembrane</keyword>
<evidence type="ECO:0000313" key="7">
    <source>
        <dbReference type="EMBL" id="TVY08555.1"/>
    </source>
</evidence>
<feature type="transmembrane region" description="Helical" evidence="5">
    <location>
        <begin position="6"/>
        <end position="26"/>
    </location>
</feature>
<dbReference type="InterPro" id="IPR003782">
    <property type="entry name" value="SCO1/SenC"/>
</dbReference>
<evidence type="ECO:0000256" key="1">
    <source>
        <dbReference type="ARBA" id="ARBA00010996"/>
    </source>
</evidence>
<evidence type="ECO:0000256" key="4">
    <source>
        <dbReference type="PIRSR" id="PIRSR603782-2"/>
    </source>
</evidence>
<sequence length="201" mass="22350">MQSKGFRFVIILLLIGLIGTLGYMLVKGPEKKIGILQKAPDFKLENLDGKQVSLADTAGKAKLVYFFYSTCPDVCPATTFTISKIQNKLIEKGVFGSKTAIMSISFDPKNDTPEQLKKFSDSYHADYKGWYFLRGEESTVFDLAKKFGVLLVKDPQTGAFTHSNLILLVDGKGNLRTYYDGNDADVNIDKIVSDLIQISKE</sequence>
<dbReference type="PANTHER" id="PTHR12151:SF25">
    <property type="entry name" value="LINALOOL DEHYDRATASE_ISOMERASE DOMAIN-CONTAINING PROTEIN"/>
    <property type="match status" value="1"/>
</dbReference>
<dbReference type="InterPro" id="IPR036249">
    <property type="entry name" value="Thioredoxin-like_sf"/>
</dbReference>
<dbReference type="Gene3D" id="3.40.30.10">
    <property type="entry name" value="Glutaredoxin"/>
    <property type="match status" value="1"/>
</dbReference>
<dbReference type="AlphaFoldDB" id="A0A559K8U4"/>
<comment type="similarity">
    <text evidence="1">Belongs to the SCO1/2 family.</text>
</comment>
<proteinExistence type="inferred from homology"/>
<feature type="binding site" evidence="3">
    <location>
        <position position="75"/>
    </location>
    <ligand>
        <name>Cu cation</name>
        <dbReference type="ChEBI" id="CHEBI:23378"/>
    </ligand>
</feature>
<dbReference type="PROSITE" id="PS51352">
    <property type="entry name" value="THIOREDOXIN_2"/>
    <property type="match status" value="1"/>
</dbReference>
<keyword evidence="5" id="KW-0472">Membrane</keyword>
<feature type="disulfide bond" description="Redox-active" evidence="4">
    <location>
        <begin position="71"/>
        <end position="75"/>
    </location>
</feature>
<organism evidence="7 8">
    <name type="scientific">Paenibacillus cremeus</name>
    <dbReference type="NCBI Taxonomy" id="2163881"/>
    <lineage>
        <taxon>Bacteria</taxon>
        <taxon>Bacillati</taxon>
        <taxon>Bacillota</taxon>
        <taxon>Bacilli</taxon>
        <taxon>Bacillales</taxon>
        <taxon>Paenibacillaceae</taxon>
        <taxon>Paenibacillus</taxon>
    </lineage>
</organism>
<feature type="binding site" evidence="3">
    <location>
        <position position="162"/>
    </location>
    <ligand>
        <name>Cu cation</name>
        <dbReference type="ChEBI" id="CHEBI:23378"/>
    </ligand>
</feature>
<evidence type="ECO:0000256" key="5">
    <source>
        <dbReference type="SAM" id="Phobius"/>
    </source>
</evidence>